<dbReference type="EMBL" id="CAJNNV010002218">
    <property type="protein sequence ID" value="CAE8586784.1"/>
    <property type="molecule type" value="Genomic_DNA"/>
</dbReference>
<keyword evidence="8" id="KW-1185">Reference proteome</keyword>
<feature type="transmembrane region" description="Helical" evidence="6">
    <location>
        <begin position="40"/>
        <end position="60"/>
    </location>
</feature>
<name>A0A813DFU5_POLGL</name>
<reference evidence="7" key="1">
    <citation type="submission" date="2021-02" db="EMBL/GenBank/DDBJ databases">
        <authorList>
            <person name="Dougan E. K."/>
            <person name="Rhodes N."/>
            <person name="Thang M."/>
            <person name="Chan C."/>
        </authorList>
    </citation>
    <scope>NUCLEOTIDE SEQUENCE</scope>
</reference>
<keyword evidence="4 6" id="KW-0472">Membrane</keyword>
<feature type="transmembrane region" description="Helical" evidence="6">
    <location>
        <begin position="318"/>
        <end position="345"/>
    </location>
</feature>
<evidence type="ECO:0000313" key="8">
    <source>
        <dbReference type="Proteomes" id="UP000654075"/>
    </source>
</evidence>
<dbReference type="GO" id="GO:0016020">
    <property type="term" value="C:membrane"/>
    <property type="evidence" value="ECO:0007669"/>
    <property type="project" value="UniProtKB-SubCell"/>
</dbReference>
<comment type="subcellular location">
    <subcellularLocation>
        <location evidence="1">Membrane</location>
        <topology evidence="1">Multi-pass membrane protein</topology>
    </subcellularLocation>
</comment>
<dbReference type="AlphaFoldDB" id="A0A813DFU5"/>
<evidence type="ECO:0000256" key="2">
    <source>
        <dbReference type="ARBA" id="ARBA00022692"/>
    </source>
</evidence>
<evidence type="ECO:0000256" key="5">
    <source>
        <dbReference type="SAM" id="MobiDB-lite"/>
    </source>
</evidence>
<sequence length="520" mass="57934">MEDIFLIVLVVFVIVGALAANVRLLIYYQMPEDSDFSSSILVKTIIVMSMTLAWMIVLLLPVDVRNSRPVPGFLDMEMIWSASFITLAVFLIIIVPGAIFYHEVEGDDTVKRKRGYVCCNLCMLIFFSAAVVAISFPFLATAALPVVEYDCQAWQDAAAVPDVSQTCASGKNAEVSFKVSFDVYLMAALSFVGWFFFAMFGGIGLSAAPLEMILAFVDRPRAIDEVTYRQRRKIVGQAAAILLQRAEDLQQRDGDIQDAKSNAKQSRWRGSGTGGARKVKTEYNRFKRDSHLLEEEYDRLVISKFGKGESIVVSVAKLLIGILFTILSLAWVFHIILYVLISQLSGGTTSILFLNELFAAFESTGVYPLGVAFFALFNLYLLYCVVKGCLKFGMRIVFFFSIHPMRARNTPLNSILFNVEMVLLSSAAVVQLSQTCFADYARLTQSDVIFSTQIKHLSFYRYFFENNVFVIIILSLFLLGTIYLLVRPREGGSMKFDKKADKQLAQIVGAAATPKPAASV</sequence>
<evidence type="ECO:0000256" key="1">
    <source>
        <dbReference type="ARBA" id="ARBA00004141"/>
    </source>
</evidence>
<dbReference type="Pfam" id="PF04791">
    <property type="entry name" value="LMBR1"/>
    <property type="match status" value="2"/>
</dbReference>
<protein>
    <submittedName>
        <fullName evidence="7">Uncharacterized protein</fullName>
    </submittedName>
</protein>
<dbReference type="InterPro" id="IPR006876">
    <property type="entry name" value="LMBR1-like_membr_prot"/>
</dbReference>
<evidence type="ECO:0000256" key="4">
    <source>
        <dbReference type="ARBA" id="ARBA00023136"/>
    </source>
</evidence>
<comment type="caution">
    <text evidence="7">The sequence shown here is derived from an EMBL/GenBank/DDBJ whole genome shotgun (WGS) entry which is preliminary data.</text>
</comment>
<dbReference type="Proteomes" id="UP000654075">
    <property type="component" value="Unassembled WGS sequence"/>
</dbReference>
<feature type="transmembrane region" description="Helical" evidence="6">
    <location>
        <begin position="183"/>
        <end position="205"/>
    </location>
</feature>
<dbReference type="PANTHER" id="PTHR31652">
    <property type="entry name" value="LIMR FAMILY PROTEIN DDB_G0283707-RELATED"/>
    <property type="match status" value="1"/>
</dbReference>
<dbReference type="OMA" id="KSAMCWV"/>
<dbReference type="OrthoDB" id="73273at2759"/>
<feature type="region of interest" description="Disordered" evidence="5">
    <location>
        <begin position="253"/>
        <end position="276"/>
    </location>
</feature>
<feature type="transmembrane region" description="Helical" evidence="6">
    <location>
        <begin position="80"/>
        <end position="101"/>
    </location>
</feature>
<gene>
    <name evidence="7" type="ORF">PGLA1383_LOCUS5631</name>
</gene>
<feature type="transmembrane region" description="Helical" evidence="6">
    <location>
        <begin position="365"/>
        <end position="386"/>
    </location>
</feature>
<feature type="transmembrane region" description="Helical" evidence="6">
    <location>
        <begin position="468"/>
        <end position="486"/>
    </location>
</feature>
<evidence type="ECO:0000256" key="6">
    <source>
        <dbReference type="SAM" id="Phobius"/>
    </source>
</evidence>
<keyword evidence="3 6" id="KW-1133">Transmembrane helix</keyword>
<feature type="transmembrane region" description="Helical" evidence="6">
    <location>
        <begin position="121"/>
        <end position="140"/>
    </location>
</feature>
<organism evidence="7 8">
    <name type="scientific">Polarella glacialis</name>
    <name type="common">Dinoflagellate</name>
    <dbReference type="NCBI Taxonomy" id="89957"/>
    <lineage>
        <taxon>Eukaryota</taxon>
        <taxon>Sar</taxon>
        <taxon>Alveolata</taxon>
        <taxon>Dinophyceae</taxon>
        <taxon>Suessiales</taxon>
        <taxon>Suessiaceae</taxon>
        <taxon>Polarella</taxon>
    </lineage>
</organism>
<dbReference type="PANTHER" id="PTHR31652:SF0">
    <property type="entry name" value="LIMR FAMILY PROTEIN DDB_G0283707-RELATED"/>
    <property type="match status" value="1"/>
</dbReference>
<evidence type="ECO:0000313" key="7">
    <source>
        <dbReference type="EMBL" id="CAE8586784.1"/>
    </source>
</evidence>
<evidence type="ECO:0000256" key="3">
    <source>
        <dbReference type="ARBA" id="ARBA00022989"/>
    </source>
</evidence>
<accession>A0A813DFU5</accession>
<proteinExistence type="predicted"/>
<feature type="transmembrane region" description="Helical" evidence="6">
    <location>
        <begin position="6"/>
        <end position="28"/>
    </location>
</feature>
<keyword evidence="2 6" id="KW-0812">Transmembrane</keyword>